<dbReference type="Pfam" id="PF13471">
    <property type="entry name" value="Transglut_core3"/>
    <property type="match status" value="1"/>
</dbReference>
<comment type="caution">
    <text evidence="2">The sequence shown here is derived from an EMBL/GenBank/DDBJ whole genome shotgun (WGS) entry which is preliminary data.</text>
</comment>
<dbReference type="Proteomes" id="UP000658690">
    <property type="component" value="Unassembled WGS sequence"/>
</dbReference>
<dbReference type="RefSeq" id="WP_171690970.1">
    <property type="nucleotide sequence ID" value="NZ_WHOC01000094.1"/>
</dbReference>
<dbReference type="InterPro" id="IPR053521">
    <property type="entry name" value="McjB-like"/>
</dbReference>
<evidence type="ECO:0000313" key="3">
    <source>
        <dbReference type="Proteomes" id="UP000658690"/>
    </source>
</evidence>
<feature type="domain" description="Microcin J25-processing protein McjB C-terminal" evidence="1">
    <location>
        <begin position="61"/>
        <end position="143"/>
    </location>
</feature>
<name>A0ABX1Z3K0_9BACL</name>
<dbReference type="NCBIfam" id="NF033537">
    <property type="entry name" value="lasso_biosyn_B2"/>
    <property type="match status" value="1"/>
</dbReference>
<proteinExistence type="predicted"/>
<dbReference type="InterPro" id="IPR032708">
    <property type="entry name" value="McjB_C"/>
</dbReference>
<sequence length="153" mass="17442">MKAMNKLKAFFTLDIKTMLLLVEALFFLGWARILVSLPFSKVAPTLGVPMQETSIMELERNRIVLKHIASAIDIMSKYTLWESKCLVKAIAGMKMLKRRNIESTLYLGTTKDELAKMIAHAWLRSGHFYVTGKEGMDRFTVVAKFAKQINANR</sequence>
<dbReference type="EMBL" id="WHOC01000094">
    <property type="protein sequence ID" value="NOU87847.1"/>
    <property type="molecule type" value="Genomic_DNA"/>
</dbReference>
<evidence type="ECO:0000259" key="1">
    <source>
        <dbReference type="Pfam" id="PF13471"/>
    </source>
</evidence>
<reference evidence="2 3" key="1">
    <citation type="submission" date="2019-10" db="EMBL/GenBank/DDBJ databases">
        <title>Description of Paenibacillus choica sp. nov.</title>
        <authorList>
            <person name="Carlier A."/>
            <person name="Qi S."/>
        </authorList>
    </citation>
    <scope>NUCLEOTIDE SEQUENCE [LARGE SCALE GENOMIC DNA]</scope>
    <source>
        <strain evidence="2 3">LMG 31460</strain>
    </source>
</reference>
<accession>A0ABX1Z3K0</accession>
<protein>
    <submittedName>
        <fullName evidence="2">Lasso peptide biosynthesis B2 protein</fullName>
    </submittedName>
</protein>
<gene>
    <name evidence="2" type="ORF">GC102_19020</name>
</gene>
<keyword evidence="3" id="KW-1185">Reference proteome</keyword>
<organism evidence="2 3">
    <name type="scientific">Paenibacillus germinis</name>
    <dbReference type="NCBI Taxonomy" id="2654979"/>
    <lineage>
        <taxon>Bacteria</taxon>
        <taxon>Bacillati</taxon>
        <taxon>Bacillota</taxon>
        <taxon>Bacilli</taxon>
        <taxon>Bacillales</taxon>
        <taxon>Paenibacillaceae</taxon>
        <taxon>Paenibacillus</taxon>
    </lineage>
</organism>
<evidence type="ECO:0000313" key="2">
    <source>
        <dbReference type="EMBL" id="NOU87847.1"/>
    </source>
</evidence>